<dbReference type="RefSeq" id="WP_167940058.1">
    <property type="nucleotide sequence ID" value="NZ_JAATJA010000001.1"/>
</dbReference>
<dbReference type="AlphaFoldDB" id="A0A846QP25"/>
<evidence type="ECO:0000256" key="7">
    <source>
        <dbReference type="HAMAP-Rule" id="MF_00017"/>
    </source>
</evidence>
<accession>A0A846QP25</accession>
<evidence type="ECO:0000256" key="3">
    <source>
        <dbReference type="ARBA" id="ARBA00022771"/>
    </source>
</evidence>
<dbReference type="InterPro" id="IPR015967">
    <property type="entry name" value="Rcmb_RecR_Znf"/>
</dbReference>
<protein>
    <recommendedName>
        <fullName evidence="7">Recombination protein RecR</fullName>
    </recommendedName>
</protein>
<comment type="caution">
    <text evidence="9">The sequence shown here is derived from an EMBL/GenBank/DDBJ whole genome shotgun (WGS) entry which is preliminary data.</text>
</comment>
<dbReference type="Pfam" id="PF21175">
    <property type="entry name" value="RecR_C"/>
    <property type="match status" value="1"/>
</dbReference>
<dbReference type="HAMAP" id="MF_00017">
    <property type="entry name" value="RecR"/>
    <property type="match status" value="1"/>
</dbReference>
<dbReference type="NCBIfam" id="TIGR00615">
    <property type="entry name" value="recR"/>
    <property type="match status" value="1"/>
</dbReference>
<sequence>MQQLPEPLKAVVDQLAQLPGLGPKSALRAALAILKWPMPRAAAMGQSILDLREKLFFCEKCASLSDCNPCRICSDPARSDDQLMVVAEWDSLITIEDGGFYRGRYLVLGGLLAPLDNVGSQQLEIGRFRQRLAEGRVSEVILALGTTLDAEATATFIRDMVERQYPGVRVSRLAQGIPLGSEVKYIDRETLRQSLEYRQKLA</sequence>
<keyword evidence="5 7" id="KW-0233">DNA recombination</keyword>
<keyword evidence="1 7" id="KW-0479">Metal-binding</keyword>
<feature type="zinc finger region" description="C4-type" evidence="7">
    <location>
        <begin position="58"/>
        <end position="73"/>
    </location>
</feature>
<dbReference type="PROSITE" id="PS01300">
    <property type="entry name" value="RECR"/>
    <property type="match status" value="1"/>
</dbReference>
<comment type="similarity">
    <text evidence="7">Belongs to the RecR family.</text>
</comment>
<evidence type="ECO:0000313" key="9">
    <source>
        <dbReference type="EMBL" id="NJB66964.1"/>
    </source>
</evidence>
<evidence type="ECO:0000256" key="2">
    <source>
        <dbReference type="ARBA" id="ARBA00022763"/>
    </source>
</evidence>
<organism evidence="9 10">
    <name type="scientific">Desulfobaculum xiamenense</name>
    <dbReference type="NCBI Taxonomy" id="995050"/>
    <lineage>
        <taxon>Bacteria</taxon>
        <taxon>Pseudomonadati</taxon>
        <taxon>Thermodesulfobacteriota</taxon>
        <taxon>Desulfovibrionia</taxon>
        <taxon>Desulfovibrionales</taxon>
        <taxon>Desulfovibrionaceae</taxon>
        <taxon>Desulfobaculum</taxon>
    </lineage>
</organism>
<dbReference type="PANTHER" id="PTHR30446:SF0">
    <property type="entry name" value="RECOMBINATION PROTEIN RECR"/>
    <property type="match status" value="1"/>
</dbReference>
<dbReference type="GO" id="GO:0003677">
    <property type="term" value="F:DNA binding"/>
    <property type="evidence" value="ECO:0007669"/>
    <property type="project" value="UniProtKB-UniRule"/>
</dbReference>
<dbReference type="Gene3D" id="3.40.1360.10">
    <property type="match status" value="1"/>
</dbReference>
<dbReference type="Pfam" id="PF13662">
    <property type="entry name" value="Toprim_4"/>
    <property type="match status" value="1"/>
</dbReference>
<dbReference type="CDD" id="cd01025">
    <property type="entry name" value="TOPRIM_recR"/>
    <property type="match status" value="1"/>
</dbReference>
<comment type="function">
    <text evidence="7">May play a role in DNA repair. It seems to be involved in an RecBC-independent recombinational process of DNA repair. It may act with RecF and RecO.</text>
</comment>
<evidence type="ECO:0000256" key="4">
    <source>
        <dbReference type="ARBA" id="ARBA00022833"/>
    </source>
</evidence>
<dbReference type="GO" id="GO:0006310">
    <property type="term" value="P:DNA recombination"/>
    <property type="evidence" value="ECO:0007669"/>
    <property type="project" value="UniProtKB-UniRule"/>
</dbReference>
<dbReference type="EMBL" id="JAATJA010000001">
    <property type="protein sequence ID" value="NJB66964.1"/>
    <property type="molecule type" value="Genomic_DNA"/>
</dbReference>
<name>A0A846QP25_9BACT</name>
<keyword evidence="6 7" id="KW-0234">DNA repair</keyword>
<dbReference type="PANTHER" id="PTHR30446">
    <property type="entry name" value="RECOMBINATION PROTEIN RECR"/>
    <property type="match status" value="1"/>
</dbReference>
<evidence type="ECO:0000256" key="5">
    <source>
        <dbReference type="ARBA" id="ARBA00023172"/>
    </source>
</evidence>
<gene>
    <name evidence="7" type="primary">recR</name>
    <name evidence="9" type="ORF">GGQ74_000604</name>
</gene>
<keyword evidence="4 7" id="KW-0862">Zinc</keyword>
<keyword evidence="10" id="KW-1185">Reference proteome</keyword>
<dbReference type="PROSITE" id="PS50880">
    <property type="entry name" value="TOPRIM"/>
    <property type="match status" value="1"/>
</dbReference>
<dbReference type="Proteomes" id="UP000580856">
    <property type="component" value="Unassembled WGS sequence"/>
</dbReference>
<dbReference type="GO" id="GO:0006281">
    <property type="term" value="P:DNA repair"/>
    <property type="evidence" value="ECO:0007669"/>
    <property type="project" value="UniProtKB-UniRule"/>
</dbReference>
<evidence type="ECO:0000313" key="10">
    <source>
        <dbReference type="Proteomes" id="UP000580856"/>
    </source>
</evidence>
<dbReference type="InterPro" id="IPR023627">
    <property type="entry name" value="Rcmb_RecR"/>
</dbReference>
<dbReference type="InterPro" id="IPR034137">
    <property type="entry name" value="TOPRIM_RecR"/>
</dbReference>
<keyword evidence="2 7" id="KW-0227">DNA damage</keyword>
<dbReference type="InterPro" id="IPR006171">
    <property type="entry name" value="TOPRIM_dom"/>
</dbReference>
<evidence type="ECO:0000256" key="1">
    <source>
        <dbReference type="ARBA" id="ARBA00022723"/>
    </source>
</evidence>
<dbReference type="Gene3D" id="1.10.8.420">
    <property type="entry name" value="RecR Domain 1"/>
    <property type="match status" value="1"/>
</dbReference>
<keyword evidence="3 7" id="KW-0863">Zinc-finger</keyword>
<reference evidence="9 10" key="1">
    <citation type="submission" date="2020-03" db="EMBL/GenBank/DDBJ databases">
        <title>Genomic Encyclopedia of Type Strains, Phase IV (KMG-IV): sequencing the most valuable type-strain genomes for metagenomic binning, comparative biology and taxonomic classification.</title>
        <authorList>
            <person name="Goeker M."/>
        </authorList>
    </citation>
    <scope>NUCLEOTIDE SEQUENCE [LARGE SCALE GENOMIC DNA]</scope>
    <source>
        <strain evidence="9 10">DSM 24233</strain>
    </source>
</reference>
<evidence type="ECO:0000259" key="8">
    <source>
        <dbReference type="PROSITE" id="PS50880"/>
    </source>
</evidence>
<feature type="domain" description="Toprim" evidence="8">
    <location>
        <begin position="81"/>
        <end position="178"/>
    </location>
</feature>
<evidence type="ECO:0000256" key="6">
    <source>
        <dbReference type="ARBA" id="ARBA00023204"/>
    </source>
</evidence>
<dbReference type="InterPro" id="IPR000093">
    <property type="entry name" value="DNA_Rcmb_RecR"/>
</dbReference>
<dbReference type="Pfam" id="PF21176">
    <property type="entry name" value="RecR_HhH"/>
    <property type="match status" value="1"/>
</dbReference>
<proteinExistence type="inferred from homology"/>
<dbReference type="GO" id="GO:0008270">
    <property type="term" value="F:zinc ion binding"/>
    <property type="evidence" value="ECO:0007669"/>
    <property type="project" value="UniProtKB-KW"/>
</dbReference>
<dbReference type="SUPFAM" id="SSF111304">
    <property type="entry name" value="Recombination protein RecR"/>
    <property type="match status" value="1"/>
</dbReference>